<dbReference type="SUPFAM" id="SSF53335">
    <property type="entry name" value="S-adenosyl-L-methionine-dependent methyltransferases"/>
    <property type="match status" value="1"/>
</dbReference>
<dbReference type="InterPro" id="IPR029063">
    <property type="entry name" value="SAM-dependent_MTases_sf"/>
</dbReference>
<name>A0A6G4X4M4_9ACTN</name>
<evidence type="ECO:0000313" key="1">
    <source>
        <dbReference type="EMBL" id="NGO72082.1"/>
    </source>
</evidence>
<dbReference type="Proteomes" id="UP000477722">
    <property type="component" value="Unassembled WGS sequence"/>
</dbReference>
<gene>
    <name evidence="1" type="ORF">G5C65_27780</name>
</gene>
<dbReference type="RefSeq" id="WP_165301773.1">
    <property type="nucleotide sequence ID" value="NZ_JAAKZZ010000396.1"/>
</dbReference>
<dbReference type="GO" id="GO:0032259">
    <property type="term" value="P:methylation"/>
    <property type="evidence" value="ECO:0007669"/>
    <property type="project" value="UniProtKB-KW"/>
</dbReference>
<comment type="caution">
    <text evidence="1">The sequence shown here is derived from an EMBL/GenBank/DDBJ whole genome shotgun (WGS) entry which is preliminary data.</text>
</comment>
<dbReference type="GO" id="GO:0008168">
    <property type="term" value="F:methyltransferase activity"/>
    <property type="evidence" value="ECO:0007669"/>
    <property type="project" value="UniProtKB-KW"/>
</dbReference>
<dbReference type="PIRSF" id="PIRSF017393">
    <property type="entry name" value="MTase_SAV2177"/>
    <property type="match status" value="1"/>
</dbReference>
<keyword evidence="2" id="KW-1185">Reference proteome</keyword>
<accession>A0A6G4X4M4</accession>
<dbReference type="InterPro" id="IPR006764">
    <property type="entry name" value="SAM_dep_MeTrfase_SAV2177_type"/>
</dbReference>
<dbReference type="Pfam" id="PF04672">
    <property type="entry name" value="Methyltransf_19"/>
    <property type="match status" value="1"/>
</dbReference>
<evidence type="ECO:0000313" key="2">
    <source>
        <dbReference type="Proteomes" id="UP000477722"/>
    </source>
</evidence>
<sequence length="263" mass="28686">MRNAAGIDTSEPHSARVYDYILGGKTHFPADREAADDLRAAWPKLPTSMRINRATMHRMGRWLAAEEGITQFLDIGTGIPTEPNLHQIVQEITPASRVVYVDNDPLVLTHARALLASTPEGRTRYLEADLREPGGVFGSPELLETLDLSRPVGVTVIAMLQFVEDAAGLVRELTASLAPGSCLALTTATGDITPDEVTEMAQRYTDRGVPMYLRTRDEVVALFDGMELVEPGVVPMNRWRPDPGAPPVPDTDVNMYAGVGRVV</sequence>
<protein>
    <submittedName>
        <fullName evidence="1">SAM-dependent methyltransferase</fullName>
    </submittedName>
</protein>
<dbReference type="EMBL" id="JAAKZZ010000396">
    <property type="protein sequence ID" value="NGO72082.1"/>
    <property type="molecule type" value="Genomic_DNA"/>
</dbReference>
<keyword evidence="1" id="KW-0808">Transferase</keyword>
<dbReference type="Gene3D" id="3.40.50.150">
    <property type="entry name" value="Vaccinia Virus protein VP39"/>
    <property type="match status" value="1"/>
</dbReference>
<proteinExistence type="predicted"/>
<reference evidence="1 2" key="1">
    <citation type="submission" date="2020-02" db="EMBL/GenBank/DDBJ databases">
        <title>Whole-genome analyses of novel actinobacteria.</title>
        <authorList>
            <person name="Sahin N."/>
            <person name="Tatar D."/>
        </authorList>
    </citation>
    <scope>NUCLEOTIDE SEQUENCE [LARGE SCALE GENOMIC DNA]</scope>
    <source>
        <strain evidence="1 2">SB3404</strain>
    </source>
</reference>
<dbReference type="AlphaFoldDB" id="A0A6G4X4M4"/>
<keyword evidence="1" id="KW-0489">Methyltransferase</keyword>
<organism evidence="1 2">
    <name type="scientific">Streptomyces boncukensis</name>
    <dbReference type="NCBI Taxonomy" id="2711219"/>
    <lineage>
        <taxon>Bacteria</taxon>
        <taxon>Bacillati</taxon>
        <taxon>Actinomycetota</taxon>
        <taxon>Actinomycetes</taxon>
        <taxon>Kitasatosporales</taxon>
        <taxon>Streptomycetaceae</taxon>
        <taxon>Streptomyces</taxon>
    </lineage>
</organism>